<sequence>MSREDAAPDRPPITAIVYEDGRVFEGLLRDATDAMIVAGLSLAGLLQQSNLRLGRQKCDMVLHDLATGVLHPISEDRGPGAQGCSLDRDSFVRACMAAGAGLTERTSCLVLCKFGKMEVEGGGVRMLIEAALERGVPVWIGVSQGNLVPFRAFAGALAREISIADMASTVRLLLSERSAVEASH</sequence>
<dbReference type="EMBL" id="JAUSVO010000004">
    <property type="protein sequence ID" value="MDQ0438868.1"/>
    <property type="molecule type" value="Genomic_DNA"/>
</dbReference>
<evidence type="ECO:0000313" key="1">
    <source>
        <dbReference type="EMBL" id="MDQ0438868.1"/>
    </source>
</evidence>
<proteinExistence type="predicted"/>
<keyword evidence="2" id="KW-1185">Reference proteome</keyword>
<evidence type="ECO:0008006" key="3">
    <source>
        <dbReference type="Google" id="ProtNLM"/>
    </source>
</evidence>
<dbReference type="RefSeq" id="WP_266349746.1">
    <property type="nucleotide sequence ID" value="NZ_JAPKNG010000004.1"/>
</dbReference>
<reference evidence="1 2" key="1">
    <citation type="submission" date="2023-07" db="EMBL/GenBank/DDBJ databases">
        <title>Genomic Encyclopedia of Type Strains, Phase IV (KMG-IV): sequencing the most valuable type-strain genomes for metagenomic binning, comparative biology and taxonomic classification.</title>
        <authorList>
            <person name="Goeker M."/>
        </authorList>
    </citation>
    <scope>NUCLEOTIDE SEQUENCE [LARGE SCALE GENOMIC DNA]</scope>
    <source>
        <strain evidence="1 2">B6-8</strain>
    </source>
</reference>
<dbReference type="Pfam" id="PF10649">
    <property type="entry name" value="DUF2478"/>
    <property type="match status" value="1"/>
</dbReference>
<accession>A0ABU0HAG7</accession>
<gene>
    <name evidence="1" type="ORF">QO014_003263</name>
</gene>
<organism evidence="1 2">
    <name type="scientific">Kaistia dalseonensis</name>
    <dbReference type="NCBI Taxonomy" id="410840"/>
    <lineage>
        <taxon>Bacteria</taxon>
        <taxon>Pseudomonadati</taxon>
        <taxon>Pseudomonadota</taxon>
        <taxon>Alphaproteobacteria</taxon>
        <taxon>Hyphomicrobiales</taxon>
        <taxon>Kaistiaceae</taxon>
        <taxon>Kaistia</taxon>
    </lineage>
</organism>
<comment type="caution">
    <text evidence="1">The sequence shown here is derived from an EMBL/GenBank/DDBJ whole genome shotgun (WGS) entry which is preliminary data.</text>
</comment>
<dbReference type="Proteomes" id="UP001241603">
    <property type="component" value="Unassembled WGS sequence"/>
</dbReference>
<dbReference type="InterPro" id="IPR018912">
    <property type="entry name" value="DUF2478"/>
</dbReference>
<protein>
    <recommendedName>
        <fullName evidence="3">DUF2478 domain-containing protein</fullName>
    </recommendedName>
</protein>
<name>A0ABU0HAG7_9HYPH</name>
<evidence type="ECO:0000313" key="2">
    <source>
        <dbReference type="Proteomes" id="UP001241603"/>
    </source>
</evidence>